<dbReference type="EC" id="3.6.1.-" evidence="1"/>
<protein>
    <submittedName>
        <fullName evidence="1">ADP compounds hydrolase</fullName>
        <ecNumber evidence="1">3.6.1.-</ecNumber>
    </submittedName>
</protein>
<keyword evidence="1" id="KW-0378">Hydrolase</keyword>
<sequence>MSQSRYHRCAGRLAHMMDLLEAPDFNEARNVSALFLVREWLKGQGRV</sequence>
<accession>A0A377K0U1</accession>
<organism evidence="1 2">
    <name type="scientific">Escherichia coli</name>
    <dbReference type="NCBI Taxonomy" id="562"/>
    <lineage>
        <taxon>Bacteria</taxon>
        <taxon>Pseudomonadati</taxon>
        <taxon>Pseudomonadota</taxon>
        <taxon>Gammaproteobacteria</taxon>
        <taxon>Enterobacterales</taxon>
        <taxon>Enterobacteriaceae</taxon>
        <taxon>Escherichia</taxon>
    </lineage>
</organism>
<name>A0A377K0U1_ECOLX</name>
<proteinExistence type="predicted"/>
<evidence type="ECO:0000313" key="2">
    <source>
        <dbReference type="Proteomes" id="UP000254181"/>
    </source>
</evidence>
<dbReference type="EMBL" id="UGEM01000004">
    <property type="protein sequence ID" value="STP17210.1"/>
    <property type="molecule type" value="Genomic_DNA"/>
</dbReference>
<evidence type="ECO:0000313" key="1">
    <source>
        <dbReference type="EMBL" id="STP17210.1"/>
    </source>
</evidence>
<dbReference type="Proteomes" id="UP000254181">
    <property type="component" value="Unassembled WGS sequence"/>
</dbReference>
<gene>
    <name evidence="1" type="primary">nudE_2</name>
    <name evidence="1" type="ORF">NCTC9075_00619</name>
</gene>
<dbReference type="AlphaFoldDB" id="A0A377K0U1"/>
<dbReference type="GO" id="GO:0016787">
    <property type="term" value="F:hydrolase activity"/>
    <property type="evidence" value="ECO:0007669"/>
    <property type="project" value="UniProtKB-KW"/>
</dbReference>
<reference evidence="1 2" key="1">
    <citation type="submission" date="2018-06" db="EMBL/GenBank/DDBJ databases">
        <authorList>
            <consortium name="Pathogen Informatics"/>
            <person name="Doyle S."/>
        </authorList>
    </citation>
    <scope>NUCLEOTIDE SEQUENCE [LARGE SCALE GENOMIC DNA]</scope>
    <source>
        <strain evidence="1 2">NCTC9075</strain>
    </source>
</reference>